<comment type="caution">
    <text evidence="8">The sequence shown here is derived from an EMBL/GenBank/DDBJ whole genome shotgun (WGS) entry which is preliminary data.</text>
</comment>
<evidence type="ECO:0000256" key="5">
    <source>
        <dbReference type="ARBA" id="ARBA00023136"/>
    </source>
</evidence>
<keyword evidence="4 6" id="KW-1133">Transmembrane helix</keyword>
<feature type="transmembrane region" description="Helical" evidence="6">
    <location>
        <begin position="306"/>
        <end position="328"/>
    </location>
</feature>
<keyword evidence="5 6" id="KW-0472">Membrane</keyword>
<feature type="transmembrane region" description="Helical" evidence="6">
    <location>
        <begin position="458"/>
        <end position="480"/>
    </location>
</feature>
<evidence type="ECO:0000256" key="1">
    <source>
        <dbReference type="ARBA" id="ARBA00004141"/>
    </source>
</evidence>
<dbReference type="RefSeq" id="XP_056472024.1">
    <property type="nucleotide sequence ID" value="XM_056621218.1"/>
</dbReference>
<dbReference type="Gene3D" id="1.20.1250.20">
    <property type="entry name" value="MFS general substrate transporter like domains"/>
    <property type="match status" value="1"/>
</dbReference>
<proteinExistence type="predicted"/>
<feature type="transmembrane region" description="Helical" evidence="6">
    <location>
        <begin position="396"/>
        <end position="416"/>
    </location>
</feature>
<gene>
    <name evidence="8" type="ORF">N7532_008726</name>
</gene>
<feature type="transmembrane region" description="Helical" evidence="6">
    <location>
        <begin position="265"/>
        <end position="286"/>
    </location>
</feature>
<dbReference type="Proteomes" id="UP001149074">
    <property type="component" value="Unassembled WGS sequence"/>
</dbReference>
<evidence type="ECO:0000313" key="8">
    <source>
        <dbReference type="EMBL" id="KAJ5090042.1"/>
    </source>
</evidence>
<feature type="transmembrane region" description="Helical" evidence="6">
    <location>
        <begin position="91"/>
        <end position="108"/>
    </location>
</feature>
<dbReference type="FunFam" id="1.20.1720.10:FF:000009">
    <property type="entry name" value="MFS multidrug transporter"/>
    <property type="match status" value="1"/>
</dbReference>
<dbReference type="InterPro" id="IPR011701">
    <property type="entry name" value="MFS"/>
</dbReference>
<reference evidence="8" key="1">
    <citation type="submission" date="2022-11" db="EMBL/GenBank/DDBJ databases">
        <authorList>
            <person name="Petersen C."/>
        </authorList>
    </citation>
    <scope>NUCLEOTIDE SEQUENCE</scope>
    <source>
        <strain evidence="8">IBT 30761</strain>
    </source>
</reference>
<dbReference type="PANTHER" id="PTHR23502">
    <property type="entry name" value="MAJOR FACILITATOR SUPERFAMILY"/>
    <property type="match status" value="1"/>
</dbReference>
<keyword evidence="3 6" id="KW-0812">Transmembrane</keyword>
<feature type="transmembrane region" description="Helical" evidence="6">
    <location>
        <begin position="180"/>
        <end position="199"/>
    </location>
</feature>
<evidence type="ECO:0000259" key="7">
    <source>
        <dbReference type="PROSITE" id="PS50850"/>
    </source>
</evidence>
<dbReference type="PROSITE" id="PS50850">
    <property type="entry name" value="MFS"/>
    <property type="match status" value="1"/>
</dbReference>
<reference evidence="8" key="2">
    <citation type="journal article" date="2023" name="IMA Fungus">
        <title>Comparative genomic study of the Penicillium genus elucidates a diverse pangenome and 15 lateral gene transfer events.</title>
        <authorList>
            <person name="Petersen C."/>
            <person name="Sorensen T."/>
            <person name="Nielsen M.R."/>
            <person name="Sondergaard T.E."/>
            <person name="Sorensen J.L."/>
            <person name="Fitzpatrick D.A."/>
            <person name="Frisvad J.C."/>
            <person name="Nielsen K.L."/>
        </authorList>
    </citation>
    <scope>NUCLEOTIDE SEQUENCE</scope>
    <source>
        <strain evidence="8">IBT 30761</strain>
    </source>
</reference>
<organism evidence="8 9">
    <name type="scientific">Penicillium argentinense</name>
    <dbReference type="NCBI Taxonomy" id="1131581"/>
    <lineage>
        <taxon>Eukaryota</taxon>
        <taxon>Fungi</taxon>
        <taxon>Dikarya</taxon>
        <taxon>Ascomycota</taxon>
        <taxon>Pezizomycotina</taxon>
        <taxon>Eurotiomycetes</taxon>
        <taxon>Eurotiomycetidae</taxon>
        <taxon>Eurotiales</taxon>
        <taxon>Aspergillaceae</taxon>
        <taxon>Penicillium</taxon>
    </lineage>
</organism>
<keyword evidence="9" id="KW-1185">Reference proteome</keyword>
<feature type="transmembrane region" description="Helical" evidence="6">
    <location>
        <begin position="56"/>
        <end position="79"/>
    </location>
</feature>
<dbReference type="PANTHER" id="PTHR23502:SF51">
    <property type="entry name" value="QUINIDINE RESISTANCE PROTEIN 1-RELATED"/>
    <property type="match status" value="1"/>
</dbReference>
<evidence type="ECO:0000256" key="4">
    <source>
        <dbReference type="ARBA" id="ARBA00022989"/>
    </source>
</evidence>
<evidence type="ECO:0000256" key="6">
    <source>
        <dbReference type="SAM" id="Phobius"/>
    </source>
</evidence>
<comment type="subcellular location">
    <subcellularLocation>
        <location evidence="1">Membrane</location>
        <topology evidence="1">Multi-pass membrane protein</topology>
    </subcellularLocation>
</comment>
<dbReference type="Pfam" id="PF07690">
    <property type="entry name" value="MFS_1"/>
    <property type="match status" value="1"/>
</dbReference>
<keyword evidence="2" id="KW-0813">Transport</keyword>
<evidence type="ECO:0000313" key="9">
    <source>
        <dbReference type="Proteomes" id="UP001149074"/>
    </source>
</evidence>
<feature type="transmembrane region" description="Helical" evidence="6">
    <location>
        <begin position="24"/>
        <end position="44"/>
    </location>
</feature>
<dbReference type="SUPFAM" id="SSF103473">
    <property type="entry name" value="MFS general substrate transporter"/>
    <property type="match status" value="1"/>
</dbReference>
<dbReference type="GO" id="GO:0022857">
    <property type="term" value="F:transmembrane transporter activity"/>
    <property type="evidence" value="ECO:0007669"/>
    <property type="project" value="InterPro"/>
</dbReference>
<dbReference type="OrthoDB" id="440553at2759"/>
<evidence type="ECO:0000256" key="2">
    <source>
        <dbReference type="ARBA" id="ARBA00022448"/>
    </source>
</evidence>
<dbReference type="InterPro" id="IPR036259">
    <property type="entry name" value="MFS_trans_sf"/>
</dbReference>
<protein>
    <recommendedName>
        <fullName evidence="7">Major facilitator superfamily (MFS) profile domain-containing protein</fullName>
    </recommendedName>
</protein>
<evidence type="ECO:0000256" key="3">
    <source>
        <dbReference type="ARBA" id="ARBA00022692"/>
    </source>
</evidence>
<dbReference type="Gene3D" id="1.20.1720.10">
    <property type="entry name" value="Multidrug resistance protein D"/>
    <property type="match status" value="1"/>
</dbReference>
<sequence>MNSETTLAEPVPPYSSFSNGMKRYIVFTAAGAGFFSSLSAQIYFPALNTLAEDLNVSASLINLTVTSYMIFQGIAPMFLGSFADQTGRRPAYIICFIIYIASNIGLALQNNYAALIVLRCLQSSGISSSVALSAATVADVSTKQERGSMMGIVMAGNFMGPAIGPIIGGLLAQYLGWRSIFWFLTIVSGVYLVPLLFFLPETARNVVGDGTLPAQSWNRPFTQYIFDRQGVAKSLSCASSQRPSTSDSIEKPKHKLSFPNPLRPLAVVWHPNSIIVLIVTGIIMGGNMTVLSSITEIYTNQYHLSILQIGLCYITLGTGSIVASVTTGRMLDWNYRRMGAKVGKDASGAQASEDAIPVEKARSMITIPLVILGSVTVLAFGWVLNYGAPLAAPEVLLFFVGVGQTGGFISTSTLLVDLHTSQPAAATAANNMVRSFFSAGASAAIDPMLSAMGRGWSFTLVAFILLGTIPFLLLLCGVWSQKETPKEETSQA</sequence>
<feature type="transmembrane region" description="Helical" evidence="6">
    <location>
        <begin position="365"/>
        <end position="384"/>
    </location>
</feature>
<accession>A0A9W9EXX2</accession>
<dbReference type="EMBL" id="JAPQKI010000009">
    <property type="protein sequence ID" value="KAJ5090042.1"/>
    <property type="molecule type" value="Genomic_DNA"/>
</dbReference>
<dbReference type="InterPro" id="IPR020846">
    <property type="entry name" value="MFS_dom"/>
</dbReference>
<feature type="transmembrane region" description="Helical" evidence="6">
    <location>
        <begin position="150"/>
        <end position="174"/>
    </location>
</feature>
<name>A0A9W9EXX2_9EURO</name>
<dbReference type="GeneID" id="81360197"/>
<dbReference type="AlphaFoldDB" id="A0A9W9EXX2"/>
<feature type="domain" description="Major facilitator superfamily (MFS) profile" evidence="7">
    <location>
        <begin position="25"/>
        <end position="485"/>
    </location>
</feature>
<dbReference type="GO" id="GO:0005886">
    <property type="term" value="C:plasma membrane"/>
    <property type="evidence" value="ECO:0007669"/>
    <property type="project" value="TreeGrafter"/>
</dbReference>